<dbReference type="InterPro" id="IPR036038">
    <property type="entry name" value="Aminotransferase-like"/>
</dbReference>
<dbReference type="EMBL" id="LR031876">
    <property type="protein sequence ID" value="VDD39041.1"/>
    <property type="molecule type" value="Genomic_DNA"/>
</dbReference>
<dbReference type="GO" id="GO:0003824">
    <property type="term" value="F:catalytic activity"/>
    <property type="evidence" value="ECO:0007669"/>
    <property type="project" value="InterPro"/>
</dbReference>
<dbReference type="PANTHER" id="PTHR42743:SF21">
    <property type="entry name" value="BRANCHED-CHAIN-AMINO-ACID AMINOTRANSFERASE-LIKE PROTEIN 2"/>
    <property type="match status" value="1"/>
</dbReference>
<dbReference type="FunFam" id="3.30.470.10:FF:000010">
    <property type="entry name" value="Branched-chain-amino-acid aminotransferase-like protein 1"/>
    <property type="match status" value="1"/>
</dbReference>
<dbReference type="GO" id="GO:0046394">
    <property type="term" value="P:carboxylic acid biosynthetic process"/>
    <property type="evidence" value="ECO:0007669"/>
    <property type="project" value="UniProtKB-ARBA"/>
</dbReference>
<reference evidence="2" key="1">
    <citation type="submission" date="2018-11" db="EMBL/GenBank/DDBJ databases">
        <authorList>
            <consortium name="Genoscope - CEA"/>
            <person name="William W."/>
        </authorList>
    </citation>
    <scope>NUCLEOTIDE SEQUENCE</scope>
</reference>
<dbReference type="FunFam" id="3.40.50.300:FF:001594">
    <property type="entry name" value="Branched-chain-amino-acid aminotransferase-like protein 2"/>
    <property type="match status" value="1"/>
</dbReference>
<dbReference type="InterPro" id="IPR043132">
    <property type="entry name" value="BCAT-like_C"/>
</dbReference>
<gene>
    <name evidence="2" type="ORF">BOLC7T44601H</name>
</gene>
<dbReference type="Gene3D" id="3.40.50.150">
    <property type="entry name" value="Vaccinia Virus protein VP39"/>
    <property type="match status" value="1"/>
</dbReference>
<dbReference type="Pfam" id="PF10294">
    <property type="entry name" value="Methyltransf_16"/>
    <property type="match status" value="1"/>
</dbReference>
<dbReference type="SUPFAM" id="SSF53335">
    <property type="entry name" value="S-adenosyl-L-methionine-dependent methyltransferases"/>
    <property type="match status" value="1"/>
</dbReference>
<dbReference type="Pfam" id="PF01063">
    <property type="entry name" value="Aminotran_4"/>
    <property type="match status" value="1"/>
</dbReference>
<dbReference type="InterPro" id="IPR029063">
    <property type="entry name" value="SAM-dependent_MTases_sf"/>
</dbReference>
<dbReference type="FunFam" id="3.20.10.10:FF:000011">
    <property type="entry name" value="Branched-chain-amino-acid aminotransferase-like protein 2"/>
    <property type="match status" value="1"/>
</dbReference>
<dbReference type="Gene3D" id="3.20.10.10">
    <property type="entry name" value="D-amino Acid Aminotransferase, subunit A, domain 2"/>
    <property type="match status" value="1"/>
</dbReference>
<dbReference type="CDD" id="cd01558">
    <property type="entry name" value="D-AAT_like"/>
    <property type="match status" value="1"/>
</dbReference>
<dbReference type="Gene3D" id="3.30.470.10">
    <property type="match status" value="1"/>
</dbReference>
<dbReference type="Gene3D" id="3.40.50.300">
    <property type="entry name" value="P-loop containing nucleotide triphosphate hydrolases"/>
    <property type="match status" value="1"/>
</dbReference>
<sequence>MAAGKAESQYLHVLSAFLAMEPVDSVISLARECSGGSLTESVQRFLWETCVKAAASGNASYAKRLLKKLINEVELEKSEVLDEVYEEYALHMSAASKEDTLVKENIRITKFISFLFPEVGLYKHPSCPSSRKLVVPLQCSLNMLEGDTGCSIWPSSLFLSEFVLSYPELFTDRSCFEVGSGVGLVGICLAHVKAKKVILTDGDLLTLSNMKLNLERNHLNYEDELLKQHGEAESTRVKCIHLPWETATDSELSEYRPDIVLGADVIYDPSCFPHLLRVLVALLRGPTKRDNGSLETERRSPAVAYVASVIRNADTFNAFLTLVDQMDLSITDLTEELKPPYELLPYMHSYDRSSKTYHPCDILIRLKLRLISKQYSVMEVIHAWSAPRSLSTSLMYSFAQRDDTEVLDEPLYAAYLKSTGADRPYRDELLSKMECDGEKVVKDIIYGPGNKKYRFCKHISKQRLLGLPSELMSKGKHFILIRNPLNILPSFEKVHPLSFAELGLGELVSIYSDLCQMGTPPAIVDADEFQQDPEGTLRGLCSDLEIPFQPSMLKWEAGPIPEDGLWASWWYKTLHKSTGFSSPRPYPHTFPLKHYDLLEQCLPLYNILRRHVKHKSSLLTSNLTPPSLPVPENAKLFAWVGDEIVPREMAKVSVFDSVVQGGDSVWEGLRIYKGKVFKLEEHLDRLFDSAKALAFNNVPTREEVKEAIFRTLITNGMFDNTHIRLSLTRGKKVTSGMSPAFNRYGCTLIVLAEWKPPVYDNDGGIVLVTATTRRNSPNNLDSKIHHNNLLNNILAKIESNNANVDDAIMLDKDGFVSETNATNIFMVKKGRVLTPRADYCLPGITRATVMELVVKENFILEERNISLSEFHTADEVWTTGTMGELSPVVKIDGRVIGGGKVGPVTRRLQSAYKKLTDDSGVPIPTYQKNVDTSCV</sequence>
<evidence type="ECO:0000313" key="2">
    <source>
        <dbReference type="EMBL" id="VDD39041.1"/>
    </source>
</evidence>
<dbReference type="InterPro" id="IPR001544">
    <property type="entry name" value="Aminotrans_IV"/>
</dbReference>
<accession>A0A3P6ES93</accession>
<evidence type="ECO:0000256" key="1">
    <source>
        <dbReference type="ARBA" id="ARBA00009320"/>
    </source>
</evidence>
<dbReference type="SUPFAM" id="SSF56752">
    <property type="entry name" value="D-aminoacid aminotransferase-like PLP-dependent enzymes"/>
    <property type="match status" value="1"/>
</dbReference>
<dbReference type="SUPFAM" id="SSF52540">
    <property type="entry name" value="P-loop containing nucleoside triphosphate hydrolases"/>
    <property type="match status" value="1"/>
</dbReference>
<dbReference type="PANTHER" id="PTHR42743">
    <property type="entry name" value="AMINO-ACID AMINOTRANSFERASE"/>
    <property type="match status" value="1"/>
</dbReference>
<organism evidence="2">
    <name type="scientific">Brassica oleracea</name>
    <name type="common">Wild cabbage</name>
    <dbReference type="NCBI Taxonomy" id="3712"/>
    <lineage>
        <taxon>Eukaryota</taxon>
        <taxon>Viridiplantae</taxon>
        <taxon>Streptophyta</taxon>
        <taxon>Embryophyta</taxon>
        <taxon>Tracheophyta</taxon>
        <taxon>Spermatophyta</taxon>
        <taxon>Magnoliopsida</taxon>
        <taxon>eudicotyledons</taxon>
        <taxon>Gunneridae</taxon>
        <taxon>Pentapetalae</taxon>
        <taxon>rosids</taxon>
        <taxon>malvids</taxon>
        <taxon>Brassicales</taxon>
        <taxon>Brassicaceae</taxon>
        <taxon>Brassiceae</taxon>
        <taxon>Brassica</taxon>
    </lineage>
</organism>
<dbReference type="InterPro" id="IPR027417">
    <property type="entry name" value="P-loop_NTPase"/>
</dbReference>
<proteinExistence type="inferred from homology"/>
<dbReference type="InterPro" id="IPR019410">
    <property type="entry name" value="Methyltransf_16"/>
</dbReference>
<dbReference type="AlphaFoldDB" id="A0A3P6ES93"/>
<dbReference type="Pfam" id="PF19798">
    <property type="entry name" value="Sulfotransfer_5"/>
    <property type="match status" value="1"/>
</dbReference>
<dbReference type="InterPro" id="IPR043131">
    <property type="entry name" value="BCAT-like_N"/>
</dbReference>
<dbReference type="FunFam" id="3.40.50.150:FF:000793">
    <property type="entry name" value="FACT complex subunit SPT16"/>
    <property type="match status" value="1"/>
</dbReference>
<dbReference type="InterPro" id="IPR050571">
    <property type="entry name" value="Class-IV_PLP-Dep_Aminotrnsfr"/>
</dbReference>
<protein>
    <submittedName>
        <fullName evidence="2">Uncharacterized protein</fullName>
    </submittedName>
</protein>
<name>A0A3P6ES93_BRAOL</name>
<comment type="similarity">
    <text evidence="1">Belongs to the class-IV pyridoxal-phosphate-dependent aminotransferase family.</text>
</comment>